<dbReference type="RefSeq" id="WP_037441221.1">
    <property type="nucleotide sequence ID" value="NZ_JPEO01000003.1"/>
</dbReference>
<name>A0A094JJT0_9GAMM</name>
<dbReference type="PANTHER" id="PTHR47354:SF6">
    <property type="entry name" value="NADH OXIDOREDUCTASE HCR"/>
    <property type="match status" value="1"/>
</dbReference>
<proteinExistence type="inferred from homology"/>
<dbReference type="InterPro" id="IPR012675">
    <property type="entry name" value="Beta-grasp_dom_sf"/>
</dbReference>
<dbReference type="SUPFAM" id="SSF63380">
    <property type="entry name" value="Riboflavin synthase domain-like"/>
    <property type="match status" value="1"/>
</dbReference>
<dbReference type="InterPro" id="IPR008333">
    <property type="entry name" value="Cbr1-like_FAD-bd_dom"/>
</dbReference>
<evidence type="ECO:0000256" key="1">
    <source>
        <dbReference type="ARBA" id="ARBA00001974"/>
    </source>
</evidence>
<evidence type="ECO:0000256" key="2">
    <source>
        <dbReference type="ARBA" id="ARBA00022630"/>
    </source>
</evidence>
<dbReference type="InterPro" id="IPR050415">
    <property type="entry name" value="MRET"/>
</dbReference>
<dbReference type="InterPro" id="IPR001041">
    <property type="entry name" value="2Fe-2S_ferredoxin-type"/>
</dbReference>
<dbReference type="SUPFAM" id="SSF52343">
    <property type="entry name" value="Ferredoxin reductase-like, C-terminal NADP-linked domain"/>
    <property type="match status" value="1"/>
</dbReference>
<accession>A0A094JJT0</accession>
<dbReference type="OrthoDB" id="581532at2"/>
<evidence type="ECO:0000256" key="3">
    <source>
        <dbReference type="ARBA" id="ARBA00022714"/>
    </source>
</evidence>
<dbReference type="PROSITE" id="PS00197">
    <property type="entry name" value="2FE2S_FER_1"/>
    <property type="match status" value="1"/>
</dbReference>
<evidence type="ECO:0000256" key="9">
    <source>
        <dbReference type="ARBA" id="ARBA00023075"/>
    </source>
</evidence>
<organism evidence="14 15">
    <name type="scientific">Shewanella mangrovi</name>
    <dbReference type="NCBI Taxonomy" id="1515746"/>
    <lineage>
        <taxon>Bacteria</taxon>
        <taxon>Pseudomonadati</taxon>
        <taxon>Pseudomonadota</taxon>
        <taxon>Gammaproteobacteria</taxon>
        <taxon>Alteromonadales</taxon>
        <taxon>Shewanellaceae</taxon>
        <taxon>Shewanella</taxon>
    </lineage>
</organism>
<dbReference type="PROSITE" id="PS51384">
    <property type="entry name" value="FAD_FR"/>
    <property type="match status" value="1"/>
</dbReference>
<evidence type="ECO:0000256" key="10">
    <source>
        <dbReference type="ARBA" id="ARBA00034078"/>
    </source>
</evidence>
<dbReference type="PANTHER" id="PTHR47354">
    <property type="entry name" value="NADH OXIDOREDUCTASE HCR"/>
    <property type="match status" value="1"/>
</dbReference>
<dbReference type="InterPro" id="IPR017938">
    <property type="entry name" value="Riboflavin_synthase-like_b-brl"/>
</dbReference>
<protein>
    <submittedName>
        <fullName evidence="14">Oxidoreductase</fullName>
    </submittedName>
</protein>
<dbReference type="AlphaFoldDB" id="A0A094JJT0"/>
<dbReference type="PRINTS" id="PR00406">
    <property type="entry name" value="CYTB5RDTASE"/>
</dbReference>
<evidence type="ECO:0000256" key="8">
    <source>
        <dbReference type="ARBA" id="ARBA00023014"/>
    </source>
</evidence>
<comment type="caution">
    <text evidence="14">The sequence shown here is derived from an EMBL/GenBank/DDBJ whole genome shotgun (WGS) entry which is preliminary data.</text>
</comment>
<dbReference type="Gene3D" id="3.40.50.80">
    <property type="entry name" value="Nucleotide-binding domain of ferredoxin-NADP reductase (FNR) module"/>
    <property type="match status" value="1"/>
</dbReference>
<dbReference type="GO" id="GO:0046872">
    <property type="term" value="F:metal ion binding"/>
    <property type="evidence" value="ECO:0007669"/>
    <property type="project" value="UniProtKB-KW"/>
</dbReference>
<keyword evidence="6" id="KW-0560">Oxidoreductase</keyword>
<dbReference type="GO" id="GO:0016491">
    <property type="term" value="F:oxidoreductase activity"/>
    <property type="evidence" value="ECO:0007669"/>
    <property type="project" value="UniProtKB-KW"/>
</dbReference>
<evidence type="ECO:0000259" key="12">
    <source>
        <dbReference type="PROSITE" id="PS51085"/>
    </source>
</evidence>
<dbReference type="PROSITE" id="PS51085">
    <property type="entry name" value="2FE2S_FER_2"/>
    <property type="match status" value="1"/>
</dbReference>
<evidence type="ECO:0000313" key="14">
    <source>
        <dbReference type="EMBL" id="KFZ38299.1"/>
    </source>
</evidence>
<reference evidence="14 15" key="1">
    <citation type="submission" date="2014-06" db="EMBL/GenBank/DDBJ databases">
        <title>Shewanella sp. YQH10.</title>
        <authorList>
            <person name="Liu Y."/>
            <person name="Zeng R."/>
        </authorList>
    </citation>
    <scope>NUCLEOTIDE SEQUENCE [LARGE SCALE GENOMIC DNA]</scope>
    <source>
        <strain evidence="14 15">YQH10</strain>
    </source>
</reference>
<dbReference type="Gene3D" id="3.10.20.30">
    <property type="match status" value="1"/>
</dbReference>
<dbReference type="eggNOG" id="COG1018">
    <property type="taxonomic scope" value="Bacteria"/>
</dbReference>
<keyword evidence="8" id="KW-0411">Iron-sulfur</keyword>
<dbReference type="InterPro" id="IPR039261">
    <property type="entry name" value="FNR_nucleotide-bd"/>
</dbReference>
<feature type="domain" description="2Fe-2S ferredoxin-type" evidence="12">
    <location>
        <begin position="275"/>
        <end position="359"/>
    </location>
</feature>
<dbReference type="Pfam" id="PF00175">
    <property type="entry name" value="NAD_binding_1"/>
    <property type="match status" value="1"/>
</dbReference>
<dbReference type="InterPro" id="IPR036010">
    <property type="entry name" value="2Fe-2S_ferredoxin-like_sf"/>
</dbReference>
<dbReference type="Pfam" id="PF00970">
    <property type="entry name" value="FAD_binding_6"/>
    <property type="match status" value="1"/>
</dbReference>
<dbReference type="InterPro" id="IPR017927">
    <property type="entry name" value="FAD-bd_FR_type"/>
</dbReference>
<dbReference type="CDD" id="cd00207">
    <property type="entry name" value="fer2"/>
    <property type="match status" value="1"/>
</dbReference>
<evidence type="ECO:0000256" key="5">
    <source>
        <dbReference type="ARBA" id="ARBA00022827"/>
    </source>
</evidence>
<dbReference type="STRING" id="1515746.HR45_07385"/>
<dbReference type="EMBL" id="JPEO01000003">
    <property type="protein sequence ID" value="KFZ38299.1"/>
    <property type="molecule type" value="Genomic_DNA"/>
</dbReference>
<comment type="cofactor">
    <cofactor evidence="10">
        <name>[2Fe-2S] cluster</name>
        <dbReference type="ChEBI" id="CHEBI:190135"/>
    </cofactor>
</comment>
<keyword evidence="7" id="KW-0408">Iron</keyword>
<evidence type="ECO:0000259" key="13">
    <source>
        <dbReference type="PROSITE" id="PS51384"/>
    </source>
</evidence>
<comment type="cofactor">
    <cofactor evidence="1">
        <name>FAD</name>
        <dbReference type="ChEBI" id="CHEBI:57692"/>
    </cofactor>
</comment>
<dbReference type="InterPro" id="IPR001433">
    <property type="entry name" value="OxRdtase_FAD/NAD-bd"/>
</dbReference>
<evidence type="ECO:0000256" key="11">
    <source>
        <dbReference type="ARBA" id="ARBA00061434"/>
    </source>
</evidence>
<keyword evidence="2" id="KW-0285">Flavoprotein</keyword>
<dbReference type="InterPro" id="IPR006058">
    <property type="entry name" value="2Fe2S_fd_BS"/>
</dbReference>
<keyword evidence="9" id="KW-0830">Ubiquinone</keyword>
<comment type="similarity">
    <text evidence="11">In the N-terminal section; belongs to the FAD-binding oxidoreductase type 6 family.</text>
</comment>
<keyword evidence="4" id="KW-0479">Metal-binding</keyword>
<evidence type="ECO:0000256" key="7">
    <source>
        <dbReference type="ARBA" id="ARBA00023004"/>
    </source>
</evidence>
<dbReference type="Gene3D" id="2.40.30.10">
    <property type="entry name" value="Translation factors"/>
    <property type="match status" value="1"/>
</dbReference>
<keyword evidence="3" id="KW-0001">2Fe-2S</keyword>
<dbReference type="CDD" id="cd06215">
    <property type="entry name" value="FNR_iron_sulfur_binding_1"/>
    <property type="match status" value="1"/>
</dbReference>
<dbReference type="Pfam" id="PF00111">
    <property type="entry name" value="Fer2"/>
    <property type="match status" value="1"/>
</dbReference>
<dbReference type="SUPFAM" id="SSF54292">
    <property type="entry name" value="2Fe-2S ferredoxin-like"/>
    <property type="match status" value="1"/>
</dbReference>
<feature type="domain" description="FAD-binding FR-type" evidence="13">
    <location>
        <begin position="17"/>
        <end position="124"/>
    </location>
</feature>
<evidence type="ECO:0000256" key="4">
    <source>
        <dbReference type="ARBA" id="ARBA00022723"/>
    </source>
</evidence>
<gene>
    <name evidence="14" type="ORF">HR45_07385</name>
</gene>
<keyword evidence="5" id="KW-0274">FAD</keyword>
<evidence type="ECO:0000256" key="6">
    <source>
        <dbReference type="ARBA" id="ARBA00023002"/>
    </source>
</evidence>
<dbReference type="GO" id="GO:0051537">
    <property type="term" value="F:2 iron, 2 sulfur cluster binding"/>
    <property type="evidence" value="ECO:0007669"/>
    <property type="project" value="UniProtKB-KW"/>
</dbReference>
<dbReference type="Proteomes" id="UP000029264">
    <property type="component" value="Unassembled WGS sequence"/>
</dbReference>
<sequence>MTLSPDISAVSEHLHAPTWQQGELRLICDARWQETHDVVSFRFHATEPLKFLFKPGQFITFHVDIADELYHRSYTISSSPTRPHSLMVTIKRVEGGRVSNYLIDNLQPGHSIRASGPFGDFNVVDIAAERYLLLSAGCGVTPMYSISRFLTDTHGHRADIAFLHSASTVNDLIFADSLKAMSQRNDGVDINYLIQHVSDADELSNNMHSSKLNAELLTLLVPDFQQRTVFVCGPQRFMDAAQALFAACDFDMSRYHSENFAQAMALENPISGGNFQLTVAASSRVLSAKQTLLDGLLEMQLPIIAACRSGVCGSCKCKVVKGEVISSSSETLTAAEIEQGYVLACSSHAQSDVDIDLAS</sequence>
<keyword evidence="15" id="KW-1185">Reference proteome</keyword>
<evidence type="ECO:0000313" key="15">
    <source>
        <dbReference type="Proteomes" id="UP000029264"/>
    </source>
</evidence>